<reference evidence="2" key="1">
    <citation type="submission" date="2015-07" db="EMBL/GenBank/DDBJ databases">
        <title>MeaNS - Measles Nucleotide Surveillance Program.</title>
        <authorList>
            <person name="Tran T."/>
            <person name="Druce J."/>
        </authorList>
    </citation>
    <scope>NUCLEOTIDE SEQUENCE</scope>
    <source>
        <strain evidence="2">UCB-OBI-ISO-001</strain>
        <tissue evidence="2">Gonad</tissue>
    </source>
</reference>
<evidence type="ECO:0000256" key="1">
    <source>
        <dbReference type="SAM" id="Phobius"/>
    </source>
</evidence>
<feature type="transmembrane region" description="Helical" evidence="1">
    <location>
        <begin position="20"/>
        <end position="44"/>
    </location>
</feature>
<organism evidence="2">
    <name type="scientific">Octopus bimaculoides</name>
    <name type="common">California two-spotted octopus</name>
    <dbReference type="NCBI Taxonomy" id="37653"/>
    <lineage>
        <taxon>Eukaryota</taxon>
        <taxon>Metazoa</taxon>
        <taxon>Spiralia</taxon>
        <taxon>Lophotrochozoa</taxon>
        <taxon>Mollusca</taxon>
        <taxon>Cephalopoda</taxon>
        <taxon>Coleoidea</taxon>
        <taxon>Octopodiformes</taxon>
        <taxon>Octopoda</taxon>
        <taxon>Incirrata</taxon>
        <taxon>Octopodidae</taxon>
        <taxon>Octopus</taxon>
    </lineage>
</organism>
<name>A0A0L8IAW8_OCTBM</name>
<keyword evidence="1" id="KW-1133">Transmembrane helix</keyword>
<accession>A0A0L8IAW8</accession>
<sequence>MMFMVLGTNCTYENVDNHCYIITVYVMFLSLLLSLTHSLICSLVQNTHTYIYRRTYLQIPFIARGIN</sequence>
<dbReference type="EMBL" id="KQ416121">
    <property type="protein sequence ID" value="KOF98602.1"/>
    <property type="molecule type" value="Genomic_DNA"/>
</dbReference>
<protein>
    <submittedName>
        <fullName evidence="2">Uncharacterized protein</fullName>
    </submittedName>
</protein>
<keyword evidence="1" id="KW-0472">Membrane</keyword>
<evidence type="ECO:0000313" key="2">
    <source>
        <dbReference type="EMBL" id="KOF98602.1"/>
    </source>
</evidence>
<proteinExistence type="predicted"/>
<gene>
    <name evidence="2" type="ORF">OCBIM_22024289mg</name>
</gene>
<dbReference type="AlphaFoldDB" id="A0A0L8IAW8"/>
<keyword evidence="1" id="KW-0812">Transmembrane</keyword>